<dbReference type="AlphaFoldDB" id="A0A1H6FU55"/>
<name>A0A1H6FU55_THEAL</name>
<organism evidence="3 4">
    <name type="scientific">Thermoleophilum album</name>
    <dbReference type="NCBI Taxonomy" id="29539"/>
    <lineage>
        <taxon>Bacteria</taxon>
        <taxon>Bacillati</taxon>
        <taxon>Actinomycetota</taxon>
        <taxon>Thermoleophilia</taxon>
        <taxon>Thermoleophilales</taxon>
        <taxon>Thermoleophilaceae</taxon>
        <taxon>Thermoleophilum</taxon>
    </lineage>
</organism>
<dbReference type="RefSeq" id="WP_093118922.1">
    <property type="nucleotide sequence ID" value="NZ_FNWJ01000002.1"/>
</dbReference>
<dbReference type="SUPFAM" id="SSF69500">
    <property type="entry name" value="DTD-like"/>
    <property type="match status" value="1"/>
</dbReference>
<evidence type="ECO:0000256" key="2">
    <source>
        <dbReference type="HAMAP-Rule" id="MF_00518"/>
    </source>
</evidence>
<keyword evidence="2" id="KW-0378">Hydrolase</keyword>
<gene>
    <name evidence="2" type="primary">dtd</name>
    <name evidence="3" type="ORF">SAMN02745716_1602</name>
</gene>
<dbReference type="InterPro" id="IPR003732">
    <property type="entry name" value="Daa-tRNA_deacyls_DTD"/>
</dbReference>
<feature type="short sequence motif" description="Gly-cisPro motif, important for rejection of L-amino acids" evidence="2">
    <location>
        <begin position="132"/>
        <end position="133"/>
    </location>
</feature>
<dbReference type="NCBIfam" id="TIGR00256">
    <property type="entry name" value="D-aminoacyl-tRNA deacylase"/>
    <property type="match status" value="1"/>
</dbReference>
<dbReference type="EC" id="3.1.1.96" evidence="2"/>
<dbReference type="GO" id="GO:0106026">
    <property type="term" value="F:Gly-tRNA(Ala) deacylase activity"/>
    <property type="evidence" value="ECO:0007669"/>
    <property type="project" value="UniProtKB-UniRule"/>
</dbReference>
<comment type="subcellular location">
    <subcellularLocation>
        <location evidence="2">Cytoplasm</location>
    </subcellularLocation>
</comment>
<keyword evidence="4" id="KW-1185">Reference proteome</keyword>
<evidence type="ECO:0000313" key="3">
    <source>
        <dbReference type="EMBL" id="SEH14337.1"/>
    </source>
</evidence>
<dbReference type="GO" id="GO:0000049">
    <property type="term" value="F:tRNA binding"/>
    <property type="evidence" value="ECO:0007669"/>
    <property type="project" value="UniProtKB-UniRule"/>
</dbReference>
<keyword evidence="2" id="KW-0963">Cytoplasm</keyword>
<dbReference type="Pfam" id="PF02580">
    <property type="entry name" value="Tyr_Deacylase"/>
    <property type="match status" value="1"/>
</dbReference>
<dbReference type="InterPro" id="IPR023509">
    <property type="entry name" value="DTD-like_sf"/>
</dbReference>
<comment type="catalytic activity">
    <reaction evidence="2">
        <text>a D-aminoacyl-tRNA + H2O = a tRNA + a D-alpha-amino acid + H(+)</text>
        <dbReference type="Rhea" id="RHEA:13953"/>
        <dbReference type="Rhea" id="RHEA-COMP:10123"/>
        <dbReference type="Rhea" id="RHEA-COMP:10124"/>
        <dbReference type="ChEBI" id="CHEBI:15377"/>
        <dbReference type="ChEBI" id="CHEBI:15378"/>
        <dbReference type="ChEBI" id="CHEBI:59871"/>
        <dbReference type="ChEBI" id="CHEBI:78442"/>
        <dbReference type="ChEBI" id="CHEBI:79333"/>
        <dbReference type="EC" id="3.1.1.96"/>
    </reaction>
</comment>
<dbReference type="EMBL" id="FNWJ01000002">
    <property type="protein sequence ID" value="SEH14337.1"/>
    <property type="molecule type" value="Genomic_DNA"/>
</dbReference>
<comment type="domain">
    <text evidence="2">A Gly-cisPro motif from one monomer fits into the active site of the other monomer to allow specific chiral rejection of L-amino acids.</text>
</comment>
<dbReference type="STRING" id="29539.SAMN02745716_1602"/>
<comment type="catalytic activity">
    <reaction evidence="2">
        <text>glycyl-tRNA(Ala) + H2O = tRNA(Ala) + glycine + H(+)</text>
        <dbReference type="Rhea" id="RHEA:53744"/>
        <dbReference type="Rhea" id="RHEA-COMP:9657"/>
        <dbReference type="Rhea" id="RHEA-COMP:13640"/>
        <dbReference type="ChEBI" id="CHEBI:15377"/>
        <dbReference type="ChEBI" id="CHEBI:15378"/>
        <dbReference type="ChEBI" id="CHEBI:57305"/>
        <dbReference type="ChEBI" id="CHEBI:78442"/>
        <dbReference type="ChEBI" id="CHEBI:78522"/>
    </reaction>
</comment>
<keyword evidence="2" id="KW-0820">tRNA-binding</keyword>
<dbReference type="HAMAP" id="MF_00518">
    <property type="entry name" value="Deacylase_Dtd"/>
    <property type="match status" value="1"/>
</dbReference>
<sequence length="144" mass="15911">MLAVVQRVSRAAVRVDDELVAAIGRGLLVLVGVADGDDERDCEQLARRIRNLRLFPSERRPLDLALDDVAGEILCVSQFTLLADTRKGRRPSFERAAPPDRARPLYERVVELLGARSGRFGAHMAVELVNDGPVTVIVDSRRGR</sequence>
<dbReference type="GO" id="GO:0051500">
    <property type="term" value="F:D-tyrosyl-tRNA(Tyr) deacylase activity"/>
    <property type="evidence" value="ECO:0007669"/>
    <property type="project" value="TreeGrafter"/>
</dbReference>
<dbReference type="PANTHER" id="PTHR10472">
    <property type="entry name" value="D-TYROSYL-TRNA TYR DEACYLASE"/>
    <property type="match status" value="1"/>
</dbReference>
<evidence type="ECO:0000256" key="1">
    <source>
        <dbReference type="ARBA" id="ARBA00009673"/>
    </source>
</evidence>
<dbReference type="FunFam" id="3.50.80.10:FF:000001">
    <property type="entry name" value="D-aminoacyl-tRNA deacylase"/>
    <property type="match status" value="1"/>
</dbReference>
<evidence type="ECO:0000313" key="4">
    <source>
        <dbReference type="Proteomes" id="UP000222056"/>
    </source>
</evidence>
<dbReference type="OrthoDB" id="9801395at2"/>
<comment type="similarity">
    <text evidence="1 2">Belongs to the DTD family.</text>
</comment>
<protein>
    <recommendedName>
        <fullName evidence="2">D-aminoacyl-tRNA deacylase</fullName>
        <shortName evidence="2">DTD</shortName>
        <ecNumber evidence="2">3.1.1.96</ecNumber>
    </recommendedName>
    <alternativeName>
        <fullName evidence="2">Gly-tRNA(Ala) deacylase</fullName>
        <ecNumber evidence="2">3.1.1.-</ecNumber>
    </alternativeName>
</protein>
<dbReference type="CDD" id="cd00563">
    <property type="entry name" value="Dtyr_deacylase"/>
    <property type="match status" value="1"/>
</dbReference>
<accession>A0A1H6FU55</accession>
<keyword evidence="2" id="KW-0694">RNA-binding</keyword>
<dbReference type="EC" id="3.1.1.-" evidence="2"/>
<dbReference type="Proteomes" id="UP000222056">
    <property type="component" value="Unassembled WGS sequence"/>
</dbReference>
<proteinExistence type="inferred from homology"/>
<dbReference type="GO" id="GO:0043908">
    <property type="term" value="F:Ser(Gly)-tRNA(Ala) hydrolase activity"/>
    <property type="evidence" value="ECO:0007669"/>
    <property type="project" value="UniProtKB-UniRule"/>
</dbReference>
<reference evidence="4" key="1">
    <citation type="submission" date="2016-10" db="EMBL/GenBank/DDBJ databases">
        <authorList>
            <person name="Varghese N."/>
            <person name="Submissions S."/>
        </authorList>
    </citation>
    <scope>NUCLEOTIDE SEQUENCE [LARGE SCALE GENOMIC DNA]</scope>
    <source>
        <strain evidence="4">ATCC 35263</strain>
    </source>
</reference>
<dbReference type="Gene3D" id="3.50.80.10">
    <property type="entry name" value="D-tyrosyl-tRNA(Tyr) deacylase"/>
    <property type="match status" value="1"/>
</dbReference>
<dbReference type="PANTHER" id="PTHR10472:SF5">
    <property type="entry name" value="D-AMINOACYL-TRNA DEACYLASE 1"/>
    <property type="match status" value="1"/>
</dbReference>
<dbReference type="GO" id="GO:0019478">
    <property type="term" value="P:D-amino acid catabolic process"/>
    <property type="evidence" value="ECO:0007669"/>
    <property type="project" value="UniProtKB-UniRule"/>
</dbReference>
<comment type="subunit">
    <text evidence="2">Homodimer.</text>
</comment>
<comment type="function">
    <text evidence="2">An aminoacyl-tRNA editing enzyme that deacylates mischarged D-aminoacyl-tRNAs. Also deacylates mischarged glycyl-tRNA(Ala), protecting cells against glycine mischarging by AlaRS. Acts via tRNA-based rather than protein-based catalysis; rejects L-amino acids rather than detecting D-amino acids in the active site. By recycling D-aminoacyl-tRNA to D-amino acids and free tRNA molecules, this enzyme counteracts the toxicity associated with the formation of D-aminoacyl-tRNA entities in vivo and helps enforce protein L-homochirality.</text>
</comment>
<dbReference type="GO" id="GO:0005737">
    <property type="term" value="C:cytoplasm"/>
    <property type="evidence" value="ECO:0007669"/>
    <property type="project" value="UniProtKB-SubCell"/>
</dbReference>